<feature type="region of interest" description="Disordered" evidence="1">
    <location>
        <begin position="37"/>
        <end position="82"/>
    </location>
</feature>
<accession>A0A6A5WEM5</accession>
<reference evidence="2" key="1">
    <citation type="journal article" date="2020" name="Stud. Mycol.">
        <title>101 Dothideomycetes genomes: a test case for predicting lifestyles and emergence of pathogens.</title>
        <authorList>
            <person name="Haridas S."/>
            <person name="Albert R."/>
            <person name="Binder M."/>
            <person name="Bloem J."/>
            <person name="Labutti K."/>
            <person name="Salamov A."/>
            <person name="Andreopoulos B."/>
            <person name="Baker S."/>
            <person name="Barry K."/>
            <person name="Bills G."/>
            <person name="Bluhm B."/>
            <person name="Cannon C."/>
            <person name="Castanera R."/>
            <person name="Culley D."/>
            <person name="Daum C."/>
            <person name="Ezra D."/>
            <person name="Gonzalez J."/>
            <person name="Henrissat B."/>
            <person name="Kuo A."/>
            <person name="Liang C."/>
            <person name="Lipzen A."/>
            <person name="Lutzoni F."/>
            <person name="Magnuson J."/>
            <person name="Mondo S."/>
            <person name="Nolan M."/>
            <person name="Ohm R."/>
            <person name="Pangilinan J."/>
            <person name="Park H.-J."/>
            <person name="Ramirez L."/>
            <person name="Alfaro M."/>
            <person name="Sun H."/>
            <person name="Tritt A."/>
            <person name="Yoshinaga Y."/>
            <person name="Zwiers L.-H."/>
            <person name="Turgeon B."/>
            <person name="Goodwin S."/>
            <person name="Spatafora J."/>
            <person name="Crous P."/>
            <person name="Grigoriev I."/>
        </authorList>
    </citation>
    <scope>NUCLEOTIDE SEQUENCE</scope>
    <source>
        <strain evidence="2">CBS 123094</strain>
    </source>
</reference>
<dbReference type="Proteomes" id="UP000799779">
    <property type="component" value="Unassembled WGS sequence"/>
</dbReference>
<keyword evidence="3" id="KW-1185">Reference proteome</keyword>
<protein>
    <submittedName>
        <fullName evidence="2">Uncharacterized protein</fullName>
    </submittedName>
</protein>
<feature type="compositionally biased region" description="Polar residues" evidence="1">
    <location>
        <begin position="43"/>
        <end position="54"/>
    </location>
</feature>
<proteinExistence type="predicted"/>
<name>A0A6A5WEM5_9PLEO</name>
<evidence type="ECO:0000313" key="3">
    <source>
        <dbReference type="Proteomes" id="UP000799779"/>
    </source>
</evidence>
<gene>
    <name evidence="2" type="ORF">P154DRAFT_232422</name>
</gene>
<organism evidence="2 3">
    <name type="scientific">Amniculicola lignicola CBS 123094</name>
    <dbReference type="NCBI Taxonomy" id="1392246"/>
    <lineage>
        <taxon>Eukaryota</taxon>
        <taxon>Fungi</taxon>
        <taxon>Dikarya</taxon>
        <taxon>Ascomycota</taxon>
        <taxon>Pezizomycotina</taxon>
        <taxon>Dothideomycetes</taxon>
        <taxon>Pleosporomycetidae</taxon>
        <taxon>Pleosporales</taxon>
        <taxon>Amniculicolaceae</taxon>
        <taxon>Amniculicola</taxon>
    </lineage>
</organism>
<evidence type="ECO:0000256" key="1">
    <source>
        <dbReference type="SAM" id="MobiDB-lite"/>
    </source>
</evidence>
<dbReference type="AlphaFoldDB" id="A0A6A5WEM5"/>
<dbReference type="EMBL" id="ML977597">
    <property type="protein sequence ID" value="KAF1999249.1"/>
    <property type="molecule type" value="Genomic_DNA"/>
</dbReference>
<sequence length="82" mass="9225">MPIILHAYRSLSIQPPPLHTHSSHLHLHLPPQLYLHPSPSITPPISQHTTQKIQSLIPHPRPRYSPHPPISGSLRKRAETGP</sequence>
<evidence type="ECO:0000313" key="2">
    <source>
        <dbReference type="EMBL" id="KAF1999249.1"/>
    </source>
</evidence>